<reference evidence="1 2" key="1">
    <citation type="journal article" date="2021" name="Hortic Res">
        <title>High-quality reference genome and annotation aids understanding of berry development for evergreen blueberry (Vaccinium darrowii).</title>
        <authorList>
            <person name="Yu J."/>
            <person name="Hulse-Kemp A.M."/>
            <person name="Babiker E."/>
            <person name="Staton M."/>
        </authorList>
    </citation>
    <scope>NUCLEOTIDE SEQUENCE [LARGE SCALE GENOMIC DNA]</scope>
    <source>
        <strain evidence="2">cv. NJ 8807/NJ 8810</strain>
        <tissue evidence="1">Young leaf</tissue>
    </source>
</reference>
<name>A0ACB7YGQ6_9ERIC</name>
<sequence length="297" mass="33200">MVTSPLRSKSYHARSVSLPSRSHPLIPQFDEHLSRFSASSEATLSSLPSISNTLHGLENSYNCVDDLLLLPHMQQRLGQECIEKSVEEALDGYLRLLDACAATKNMFSQTKEDIKAQLSILRRRRDASDFGGYLASRRKAKKVIQNLLKDLKRIENKDILFGLVLDRDHETGATFSMLKEVEAATVSALESLLCYALGRKVLSRGSGWSLVSKLMPQKRATCQEKKTVVSEFENIDAVVHALIGDKPTKTGHSNNIKTLQIQLAELESSVQGLEEVLERLIKHLIKTRVSLLNILNH</sequence>
<evidence type="ECO:0000313" key="1">
    <source>
        <dbReference type="EMBL" id="KAH7852329.1"/>
    </source>
</evidence>
<protein>
    <submittedName>
        <fullName evidence="1">Uncharacterized protein</fullName>
    </submittedName>
</protein>
<comment type="caution">
    <text evidence="1">The sequence shown here is derived from an EMBL/GenBank/DDBJ whole genome shotgun (WGS) entry which is preliminary data.</text>
</comment>
<organism evidence="1 2">
    <name type="scientific">Vaccinium darrowii</name>
    <dbReference type="NCBI Taxonomy" id="229202"/>
    <lineage>
        <taxon>Eukaryota</taxon>
        <taxon>Viridiplantae</taxon>
        <taxon>Streptophyta</taxon>
        <taxon>Embryophyta</taxon>
        <taxon>Tracheophyta</taxon>
        <taxon>Spermatophyta</taxon>
        <taxon>Magnoliopsida</taxon>
        <taxon>eudicotyledons</taxon>
        <taxon>Gunneridae</taxon>
        <taxon>Pentapetalae</taxon>
        <taxon>asterids</taxon>
        <taxon>Ericales</taxon>
        <taxon>Ericaceae</taxon>
        <taxon>Vaccinioideae</taxon>
        <taxon>Vaccinieae</taxon>
        <taxon>Vaccinium</taxon>
    </lineage>
</organism>
<accession>A0ACB7YGQ6</accession>
<evidence type="ECO:0000313" key="2">
    <source>
        <dbReference type="Proteomes" id="UP000828048"/>
    </source>
</evidence>
<proteinExistence type="predicted"/>
<keyword evidence="2" id="KW-1185">Reference proteome</keyword>
<dbReference type="Proteomes" id="UP000828048">
    <property type="component" value="Chromosome 8"/>
</dbReference>
<gene>
    <name evidence="1" type="ORF">Vadar_023487</name>
</gene>
<dbReference type="EMBL" id="CM037158">
    <property type="protein sequence ID" value="KAH7852329.1"/>
    <property type="molecule type" value="Genomic_DNA"/>
</dbReference>